<dbReference type="EMBL" id="CAUM01000030">
    <property type="protein sequence ID" value="CCV04253.1"/>
    <property type="molecule type" value="Genomic_DNA"/>
</dbReference>
<comment type="caution">
    <text evidence="1">The sequence shown here is derived from an EMBL/GenBank/DDBJ whole genome shotgun (WGS) entry which is preliminary data.</text>
</comment>
<reference evidence="1 2" key="1">
    <citation type="submission" date="2013-02" db="EMBL/GenBank/DDBJ databases">
        <authorList>
            <person name="Genoscope - CEA"/>
        </authorList>
    </citation>
    <scope>NUCLEOTIDE SEQUENCE [LARGE SCALE GENOMIC DNA]</scope>
    <source>
        <strain evidence="1 2">STM 2683</strain>
    </source>
</reference>
<keyword evidence="2" id="KW-1185">Reference proteome</keyword>
<evidence type="ECO:0000313" key="2">
    <source>
        <dbReference type="Proteomes" id="UP000012062"/>
    </source>
</evidence>
<gene>
    <name evidence="1" type="ORF">MESS2_1250008</name>
</gene>
<dbReference type="AlphaFoldDB" id="M5EJH4"/>
<organism evidence="1 2">
    <name type="scientific">Mesorhizobium metallidurans STM 2683</name>
    <dbReference type="NCBI Taxonomy" id="1297569"/>
    <lineage>
        <taxon>Bacteria</taxon>
        <taxon>Pseudomonadati</taxon>
        <taxon>Pseudomonadota</taxon>
        <taxon>Alphaproteobacteria</taxon>
        <taxon>Hyphomicrobiales</taxon>
        <taxon>Phyllobacteriaceae</taxon>
        <taxon>Mesorhizobium</taxon>
    </lineage>
</organism>
<sequence length="82" mass="8979">MIKRRASHRIDTYANHASNQNVSGEPCGAVSAHLGTDVDAAWLVAFLLAKGSEAFLSAYFNSAGGRRTGVPKRCSYRRIRRL</sequence>
<dbReference type="Proteomes" id="UP000012062">
    <property type="component" value="Unassembled WGS sequence"/>
</dbReference>
<evidence type="ECO:0000313" key="1">
    <source>
        <dbReference type="EMBL" id="CCV04253.1"/>
    </source>
</evidence>
<protein>
    <submittedName>
        <fullName evidence="1">Uncharacterized protein</fullName>
    </submittedName>
</protein>
<name>M5EJH4_9HYPH</name>
<dbReference type="STRING" id="1297569.MESS2_1250008"/>
<proteinExistence type="predicted"/>
<accession>M5EJH4</accession>